<dbReference type="InterPro" id="IPR002645">
    <property type="entry name" value="STAS_dom"/>
</dbReference>
<dbReference type="PROSITE" id="PS50801">
    <property type="entry name" value="STAS"/>
    <property type="match status" value="1"/>
</dbReference>
<dbReference type="CDD" id="cd07043">
    <property type="entry name" value="STAS_anti-anti-sigma_factors"/>
    <property type="match status" value="1"/>
</dbReference>
<evidence type="ECO:0000313" key="5">
    <source>
        <dbReference type="Proteomes" id="UP000305874"/>
    </source>
</evidence>
<dbReference type="Pfam" id="PF13466">
    <property type="entry name" value="STAS_2"/>
    <property type="match status" value="1"/>
</dbReference>
<dbReference type="Proteomes" id="UP000033664">
    <property type="component" value="Unassembled WGS sequence"/>
</dbReference>
<dbReference type="EMBL" id="JXXZ01000015">
    <property type="protein sequence ID" value="KJY96791.1"/>
    <property type="molecule type" value="Genomic_DNA"/>
</dbReference>
<feature type="domain" description="STAS" evidence="1">
    <location>
        <begin position="14"/>
        <end position="101"/>
    </location>
</feature>
<dbReference type="EMBL" id="PNCG01000003">
    <property type="protein sequence ID" value="TMP87995.1"/>
    <property type="molecule type" value="Genomic_DNA"/>
</dbReference>
<comment type="caution">
    <text evidence="2">The sequence shown here is derived from an EMBL/GenBank/DDBJ whole genome shotgun (WGS) entry which is preliminary data.</text>
</comment>
<keyword evidence="4" id="KW-1185">Reference proteome</keyword>
<dbReference type="InterPro" id="IPR036513">
    <property type="entry name" value="STAS_dom_sf"/>
</dbReference>
<dbReference type="Gene3D" id="3.30.750.24">
    <property type="entry name" value="STAS domain"/>
    <property type="match status" value="1"/>
</dbReference>
<dbReference type="eggNOG" id="COG1366">
    <property type="taxonomic scope" value="Bacteria"/>
</dbReference>
<reference evidence="3 5" key="2">
    <citation type="submission" date="2017-12" db="EMBL/GenBank/DDBJ databases">
        <authorList>
            <person name="Paulsen S."/>
            <person name="Gram L.K."/>
        </authorList>
    </citation>
    <scope>NUCLEOTIDE SEQUENCE [LARGE SCALE GENOMIC DNA]</scope>
    <source>
        <strain evidence="3 5">S2897</strain>
    </source>
</reference>
<evidence type="ECO:0000313" key="3">
    <source>
        <dbReference type="EMBL" id="TMP87995.1"/>
    </source>
</evidence>
<dbReference type="SUPFAM" id="SSF52091">
    <property type="entry name" value="SpoIIaa-like"/>
    <property type="match status" value="1"/>
</dbReference>
<reference evidence="3" key="4">
    <citation type="submission" date="2019-09" db="EMBL/GenBank/DDBJ databases">
        <title>Co-occurence of chitin degradation, pigmentation and bioactivity in marine Pseudoalteromonas.</title>
        <authorList>
            <person name="Sonnenschein E.C."/>
            <person name="Bech P.K."/>
        </authorList>
    </citation>
    <scope>NUCLEOTIDE SEQUENCE</scope>
    <source>
        <strain evidence="3">S2897</strain>
    </source>
</reference>
<dbReference type="GeneID" id="58230079"/>
<reference evidence="5" key="3">
    <citation type="submission" date="2019-06" db="EMBL/GenBank/DDBJ databases">
        <title>Co-occurence of chitin degradation, pigmentation and bioactivity in marine Pseudoalteromonas.</title>
        <authorList>
            <person name="Sonnenschein E.C."/>
            <person name="Bech P.K."/>
        </authorList>
    </citation>
    <scope>NUCLEOTIDE SEQUENCE [LARGE SCALE GENOMIC DNA]</scope>
    <source>
        <strain evidence="5">S2897</strain>
    </source>
</reference>
<evidence type="ECO:0000313" key="4">
    <source>
        <dbReference type="Proteomes" id="UP000033664"/>
    </source>
</evidence>
<dbReference type="PANTHER" id="PTHR33495">
    <property type="entry name" value="ANTI-SIGMA FACTOR ANTAGONIST TM_1081-RELATED-RELATED"/>
    <property type="match status" value="1"/>
</dbReference>
<dbReference type="GO" id="GO:0043856">
    <property type="term" value="F:anti-sigma factor antagonist activity"/>
    <property type="evidence" value="ECO:0007669"/>
    <property type="project" value="TreeGrafter"/>
</dbReference>
<dbReference type="RefSeq" id="WP_022944742.1">
    <property type="nucleotide sequence ID" value="NZ_CP023396.1"/>
</dbReference>
<dbReference type="STRING" id="151081.TW72_16380"/>
<dbReference type="Proteomes" id="UP000305874">
    <property type="component" value="Unassembled WGS sequence"/>
</dbReference>
<evidence type="ECO:0000313" key="2">
    <source>
        <dbReference type="EMBL" id="KJY96791.1"/>
    </source>
</evidence>
<dbReference type="PANTHER" id="PTHR33495:SF15">
    <property type="entry name" value="STAS DOMAIN-CONTAINING PROTEIN"/>
    <property type="match status" value="1"/>
</dbReference>
<organism evidence="2 4">
    <name type="scientific">Pseudoalteromonas ruthenica</name>
    <dbReference type="NCBI Taxonomy" id="151081"/>
    <lineage>
        <taxon>Bacteria</taxon>
        <taxon>Pseudomonadati</taxon>
        <taxon>Pseudomonadota</taxon>
        <taxon>Gammaproteobacteria</taxon>
        <taxon>Alteromonadales</taxon>
        <taxon>Pseudoalteromonadaceae</taxon>
        <taxon>Pseudoalteromonas</taxon>
    </lineage>
</organism>
<dbReference type="OrthoDB" id="278639at2"/>
<evidence type="ECO:0000259" key="1">
    <source>
        <dbReference type="PROSITE" id="PS50801"/>
    </source>
</evidence>
<dbReference type="InterPro" id="IPR058548">
    <property type="entry name" value="MlaB-like_STAS"/>
</dbReference>
<gene>
    <name evidence="3" type="ORF">CWC05_04910</name>
    <name evidence="2" type="ORF">TW72_16380</name>
</gene>
<name>A0A0F4PR82_9GAMM</name>
<reference evidence="2 4" key="1">
    <citation type="journal article" date="2015" name="BMC Genomics">
        <title>Genome mining reveals unlocked bioactive potential of marine Gram-negative bacteria.</title>
        <authorList>
            <person name="Machado H."/>
            <person name="Sonnenschein E.C."/>
            <person name="Melchiorsen J."/>
            <person name="Gram L."/>
        </authorList>
    </citation>
    <scope>NUCLEOTIDE SEQUENCE [LARGE SCALE GENOMIC DNA]</scope>
    <source>
        <strain evidence="2 4">S3137</strain>
    </source>
</reference>
<proteinExistence type="predicted"/>
<accession>A0A0F4PR82</accession>
<protein>
    <submittedName>
        <fullName evidence="2">Anti-anti-sigma regulatory factor</fullName>
    </submittedName>
    <submittedName>
        <fullName evidence="3">Anti-sigma factor antagonist</fullName>
    </submittedName>
</protein>
<dbReference type="AlphaFoldDB" id="A0A0F4PR82"/>
<dbReference type="PATRIC" id="fig|151081.8.peg.2613"/>
<sequence length="101" mass="11707">MSLQQHYVEEKQKLVIVIKEKFDFNLVQDFRTAYADVHADTKHVEVDLRETSYMDSSALGMLLNMHKALKGQVEGITISHANPQLKKILQISRFDKKFTID</sequence>